<evidence type="ECO:0000313" key="2">
    <source>
        <dbReference type="Proteomes" id="UP000789702"/>
    </source>
</evidence>
<organism evidence="1 2">
    <name type="scientific">Dentiscutata heterogama</name>
    <dbReference type="NCBI Taxonomy" id="1316150"/>
    <lineage>
        <taxon>Eukaryota</taxon>
        <taxon>Fungi</taxon>
        <taxon>Fungi incertae sedis</taxon>
        <taxon>Mucoromycota</taxon>
        <taxon>Glomeromycotina</taxon>
        <taxon>Glomeromycetes</taxon>
        <taxon>Diversisporales</taxon>
        <taxon>Gigasporaceae</taxon>
        <taxon>Dentiscutata</taxon>
    </lineage>
</organism>
<feature type="non-terminal residue" evidence="1">
    <location>
        <position position="1"/>
    </location>
</feature>
<protein>
    <submittedName>
        <fullName evidence="1">10599_t:CDS:1</fullName>
    </submittedName>
</protein>
<sequence>NDQPEFSNGWLYSFQKRHNFHKIKLYGESSSANMVAINLNLLIIICTINHYSLCDIYNMDETGLFYSLAPDHTFASRQIEGSKKDKKWVNKLDAQMRELNHYILLVFDNATSHVVNHDEASKNNIYKVDQLQVSVETIKNCWAYTKIGSPRNKTGMPIIFSLSIVYIENAEENISVKTNVDVEDNENKSKKKVHQQFTNDNFVQGIIEIEQVEEEEAIELFLISKEQLNILREALKIVVEMVEDNRAMIRFLHKVQAHIHEEIRKEKNKKQVQ</sequence>
<accession>A0ACA9P330</accession>
<reference evidence="1" key="1">
    <citation type="submission" date="2021-06" db="EMBL/GenBank/DDBJ databases">
        <authorList>
            <person name="Kallberg Y."/>
            <person name="Tangrot J."/>
            <person name="Rosling A."/>
        </authorList>
    </citation>
    <scope>NUCLEOTIDE SEQUENCE</scope>
    <source>
        <strain evidence="1">IL203A</strain>
    </source>
</reference>
<feature type="non-terminal residue" evidence="1">
    <location>
        <position position="273"/>
    </location>
</feature>
<evidence type="ECO:0000313" key="1">
    <source>
        <dbReference type="EMBL" id="CAG8686848.1"/>
    </source>
</evidence>
<dbReference type="EMBL" id="CAJVPU010022928">
    <property type="protein sequence ID" value="CAG8686848.1"/>
    <property type="molecule type" value="Genomic_DNA"/>
</dbReference>
<name>A0ACA9P330_9GLOM</name>
<comment type="caution">
    <text evidence="1">The sequence shown here is derived from an EMBL/GenBank/DDBJ whole genome shotgun (WGS) entry which is preliminary data.</text>
</comment>
<dbReference type="Proteomes" id="UP000789702">
    <property type="component" value="Unassembled WGS sequence"/>
</dbReference>
<gene>
    <name evidence="1" type="ORF">DHETER_LOCUS11014</name>
</gene>
<proteinExistence type="predicted"/>
<keyword evidence="2" id="KW-1185">Reference proteome</keyword>